<sequence length="99" mass="11296">MYFPFAARDLYLLCQSTKVFLTSTVIAVPHDFGTPTFNVSEELSKFFRALMTWSFNSGYARVASHSTARSSEPRRTTYASSYRELQMYADKRRDSGAAK</sequence>
<evidence type="ECO:0000313" key="1">
    <source>
        <dbReference type="EMBL" id="EYB89553.1"/>
    </source>
</evidence>
<dbReference type="Proteomes" id="UP000024635">
    <property type="component" value="Unassembled WGS sequence"/>
</dbReference>
<comment type="caution">
    <text evidence="1">The sequence shown here is derived from an EMBL/GenBank/DDBJ whole genome shotgun (WGS) entry which is preliminary data.</text>
</comment>
<proteinExistence type="predicted"/>
<accession>A0A016SFU4</accession>
<name>A0A016SFU4_9BILA</name>
<organism evidence="1 2">
    <name type="scientific">Ancylostoma ceylanicum</name>
    <dbReference type="NCBI Taxonomy" id="53326"/>
    <lineage>
        <taxon>Eukaryota</taxon>
        <taxon>Metazoa</taxon>
        <taxon>Ecdysozoa</taxon>
        <taxon>Nematoda</taxon>
        <taxon>Chromadorea</taxon>
        <taxon>Rhabditida</taxon>
        <taxon>Rhabditina</taxon>
        <taxon>Rhabditomorpha</taxon>
        <taxon>Strongyloidea</taxon>
        <taxon>Ancylostomatidae</taxon>
        <taxon>Ancylostomatinae</taxon>
        <taxon>Ancylostoma</taxon>
    </lineage>
</organism>
<protein>
    <submittedName>
        <fullName evidence="1">Uncharacterized protein</fullName>
    </submittedName>
</protein>
<reference evidence="2" key="1">
    <citation type="journal article" date="2015" name="Nat. Genet.">
        <title>The genome and transcriptome of the zoonotic hookworm Ancylostoma ceylanicum identify infection-specific gene families.</title>
        <authorList>
            <person name="Schwarz E.M."/>
            <person name="Hu Y."/>
            <person name="Antoshechkin I."/>
            <person name="Miller M.M."/>
            <person name="Sternberg P.W."/>
            <person name="Aroian R.V."/>
        </authorList>
    </citation>
    <scope>NUCLEOTIDE SEQUENCE</scope>
    <source>
        <strain evidence="2">HY135</strain>
    </source>
</reference>
<keyword evidence="2" id="KW-1185">Reference proteome</keyword>
<gene>
    <name evidence="1" type="primary">Acey_s0230.g2958</name>
    <name evidence="1" type="ORF">Y032_0230g2958</name>
</gene>
<dbReference type="EMBL" id="JARK01001566">
    <property type="protein sequence ID" value="EYB89553.1"/>
    <property type="molecule type" value="Genomic_DNA"/>
</dbReference>
<evidence type="ECO:0000313" key="2">
    <source>
        <dbReference type="Proteomes" id="UP000024635"/>
    </source>
</evidence>
<dbReference type="AlphaFoldDB" id="A0A016SFU4"/>